<dbReference type="InterPro" id="IPR032783">
    <property type="entry name" value="AraC_lig"/>
</dbReference>
<dbReference type="AlphaFoldDB" id="A0A934QDC9"/>
<dbReference type="InterPro" id="IPR050204">
    <property type="entry name" value="AraC_XylS_family_regulators"/>
</dbReference>
<gene>
    <name evidence="6" type="ORF">JD292_08650</name>
</gene>
<evidence type="ECO:0000256" key="4">
    <source>
        <dbReference type="SAM" id="MobiDB-lite"/>
    </source>
</evidence>
<dbReference type="SUPFAM" id="SSF51215">
    <property type="entry name" value="Regulatory protein AraC"/>
    <property type="match status" value="1"/>
</dbReference>
<dbReference type="GO" id="GO:0003700">
    <property type="term" value="F:DNA-binding transcription factor activity"/>
    <property type="evidence" value="ECO:0007669"/>
    <property type="project" value="InterPro"/>
</dbReference>
<dbReference type="InterPro" id="IPR009057">
    <property type="entry name" value="Homeodomain-like_sf"/>
</dbReference>
<sequence>MDGSTTDGEARLARFLRTLRLRSTFTCDAALTAPWALEMPGTVDSLSFHVITAGTAWIRIGGAAPVELRAGDLALVPHGRGHELLADPAAAGAHAAHPRVDELPQEYLTEHYSVLEYGGGGRASRLICGIVRFDDPTAREFARSLPEIVVISGEEESAASAIRDTLRLMASEQTAPALGSEAVATRLAEILVVQAIRAWVAGAGADAGGWVRAIRDARIGPVLAAIHERPGDAWTLESFSRLASMSRSAFSARFLDLTGASPIAYLAGWRMSVARARLADGSGTAASLARQLGYASEPAFHRAFVRIVGETPGRYAERARRSSSAAAEQLRDGGDHGE</sequence>
<dbReference type="Pfam" id="PF12833">
    <property type="entry name" value="HTH_18"/>
    <property type="match status" value="1"/>
</dbReference>
<dbReference type="InterPro" id="IPR018060">
    <property type="entry name" value="HTH_AraC"/>
</dbReference>
<feature type="compositionally biased region" description="Basic and acidic residues" evidence="4">
    <location>
        <begin position="329"/>
        <end position="338"/>
    </location>
</feature>
<feature type="region of interest" description="Disordered" evidence="4">
    <location>
        <begin position="318"/>
        <end position="338"/>
    </location>
</feature>
<dbReference type="Gene3D" id="1.10.10.60">
    <property type="entry name" value="Homeodomain-like"/>
    <property type="match status" value="1"/>
</dbReference>
<dbReference type="GO" id="GO:0043565">
    <property type="term" value="F:sequence-specific DNA binding"/>
    <property type="evidence" value="ECO:0007669"/>
    <property type="project" value="InterPro"/>
</dbReference>
<dbReference type="PANTHER" id="PTHR46796:SF7">
    <property type="entry name" value="ARAC FAMILY TRANSCRIPTIONAL REGULATOR"/>
    <property type="match status" value="1"/>
</dbReference>
<dbReference type="EMBL" id="JAEHOI010000007">
    <property type="protein sequence ID" value="MBK0422143.1"/>
    <property type="molecule type" value="Genomic_DNA"/>
</dbReference>
<keyword evidence="1" id="KW-0805">Transcription regulation</keyword>
<keyword evidence="3" id="KW-0804">Transcription</keyword>
<evidence type="ECO:0000256" key="1">
    <source>
        <dbReference type="ARBA" id="ARBA00023015"/>
    </source>
</evidence>
<dbReference type="Proteomes" id="UP000618733">
    <property type="component" value="Unassembled WGS sequence"/>
</dbReference>
<name>A0A934QDC9_9MICO</name>
<dbReference type="SUPFAM" id="SSF46689">
    <property type="entry name" value="Homeodomain-like"/>
    <property type="match status" value="2"/>
</dbReference>
<dbReference type="SMART" id="SM00342">
    <property type="entry name" value="HTH_ARAC"/>
    <property type="match status" value="1"/>
</dbReference>
<dbReference type="PANTHER" id="PTHR46796">
    <property type="entry name" value="HTH-TYPE TRANSCRIPTIONAL ACTIVATOR RHAS-RELATED"/>
    <property type="match status" value="1"/>
</dbReference>
<organism evidence="6 7">
    <name type="scientific">Leucobacter edaphi</name>
    <dbReference type="NCBI Taxonomy" id="2796472"/>
    <lineage>
        <taxon>Bacteria</taxon>
        <taxon>Bacillati</taxon>
        <taxon>Actinomycetota</taxon>
        <taxon>Actinomycetes</taxon>
        <taxon>Micrococcales</taxon>
        <taxon>Microbacteriaceae</taxon>
        <taxon>Leucobacter</taxon>
    </lineage>
</organism>
<dbReference type="Pfam" id="PF12852">
    <property type="entry name" value="Cupin_6"/>
    <property type="match status" value="1"/>
</dbReference>
<evidence type="ECO:0000313" key="7">
    <source>
        <dbReference type="Proteomes" id="UP000618733"/>
    </source>
</evidence>
<feature type="domain" description="HTH araC/xylS-type" evidence="5">
    <location>
        <begin position="220"/>
        <end position="318"/>
    </location>
</feature>
<reference evidence="6" key="1">
    <citation type="submission" date="2020-12" db="EMBL/GenBank/DDBJ databases">
        <title>Leucobacter sp. CAS2, isolated from Chromium sludge.</title>
        <authorList>
            <person name="Xu Z."/>
        </authorList>
    </citation>
    <scope>NUCLEOTIDE SEQUENCE</scope>
    <source>
        <strain evidence="6">CSA2</strain>
    </source>
</reference>
<proteinExistence type="predicted"/>
<dbReference type="InterPro" id="IPR037923">
    <property type="entry name" value="HTH-like"/>
</dbReference>
<keyword evidence="2" id="KW-0238">DNA-binding</keyword>
<comment type="caution">
    <text evidence="6">The sequence shown here is derived from an EMBL/GenBank/DDBJ whole genome shotgun (WGS) entry which is preliminary data.</text>
</comment>
<evidence type="ECO:0000256" key="3">
    <source>
        <dbReference type="ARBA" id="ARBA00023163"/>
    </source>
</evidence>
<protein>
    <submittedName>
        <fullName evidence="6">AraC family transcriptional regulator</fullName>
    </submittedName>
</protein>
<evidence type="ECO:0000256" key="2">
    <source>
        <dbReference type="ARBA" id="ARBA00023125"/>
    </source>
</evidence>
<evidence type="ECO:0000313" key="6">
    <source>
        <dbReference type="EMBL" id="MBK0422143.1"/>
    </source>
</evidence>
<keyword evidence="7" id="KW-1185">Reference proteome</keyword>
<accession>A0A934QDC9</accession>
<dbReference type="PROSITE" id="PS01124">
    <property type="entry name" value="HTH_ARAC_FAMILY_2"/>
    <property type="match status" value="1"/>
</dbReference>
<dbReference type="RefSeq" id="WP_200132345.1">
    <property type="nucleotide sequence ID" value="NZ_JAEHOI010000007.1"/>
</dbReference>
<evidence type="ECO:0000259" key="5">
    <source>
        <dbReference type="PROSITE" id="PS01124"/>
    </source>
</evidence>